<name>A0A843TGS0_COLES</name>
<organism evidence="3 4">
    <name type="scientific">Colocasia esculenta</name>
    <name type="common">Wild taro</name>
    <name type="synonym">Arum esculentum</name>
    <dbReference type="NCBI Taxonomy" id="4460"/>
    <lineage>
        <taxon>Eukaryota</taxon>
        <taxon>Viridiplantae</taxon>
        <taxon>Streptophyta</taxon>
        <taxon>Embryophyta</taxon>
        <taxon>Tracheophyta</taxon>
        <taxon>Spermatophyta</taxon>
        <taxon>Magnoliopsida</taxon>
        <taxon>Liliopsida</taxon>
        <taxon>Araceae</taxon>
        <taxon>Aroideae</taxon>
        <taxon>Colocasieae</taxon>
        <taxon>Colocasia</taxon>
    </lineage>
</organism>
<proteinExistence type="predicted"/>
<evidence type="ECO:0000256" key="1">
    <source>
        <dbReference type="SAM" id="MobiDB-lite"/>
    </source>
</evidence>
<keyword evidence="4" id="KW-1185">Reference proteome</keyword>
<gene>
    <name evidence="3" type="ORF">Taro_003336</name>
</gene>
<feature type="compositionally biased region" description="Acidic residues" evidence="1">
    <location>
        <begin position="353"/>
        <end position="362"/>
    </location>
</feature>
<evidence type="ECO:0000313" key="4">
    <source>
        <dbReference type="Proteomes" id="UP000652761"/>
    </source>
</evidence>
<protein>
    <recommendedName>
        <fullName evidence="2">Transposase (putative) gypsy type domain-containing protein</fullName>
    </recommendedName>
</protein>
<evidence type="ECO:0000259" key="2">
    <source>
        <dbReference type="Pfam" id="PF04195"/>
    </source>
</evidence>
<feature type="region of interest" description="Disordered" evidence="1">
    <location>
        <begin position="822"/>
        <end position="845"/>
    </location>
</feature>
<dbReference type="EMBL" id="NMUH01000086">
    <property type="protein sequence ID" value="MQL71018.1"/>
    <property type="molecule type" value="Genomic_DNA"/>
</dbReference>
<feature type="region of interest" description="Disordered" evidence="1">
    <location>
        <begin position="297"/>
        <end position="389"/>
    </location>
</feature>
<feature type="compositionally biased region" description="Polar residues" evidence="1">
    <location>
        <begin position="560"/>
        <end position="573"/>
    </location>
</feature>
<feature type="domain" description="Transposase (putative) gypsy type" evidence="2">
    <location>
        <begin position="60"/>
        <end position="125"/>
    </location>
</feature>
<dbReference type="Pfam" id="PF04195">
    <property type="entry name" value="Transposase_28"/>
    <property type="match status" value="1"/>
</dbReference>
<accession>A0A843TGS0</accession>
<comment type="caution">
    <text evidence="3">The sequence shown here is derived from an EMBL/GenBank/DDBJ whole genome shotgun (WGS) entry which is preliminary data.</text>
</comment>
<evidence type="ECO:0000313" key="3">
    <source>
        <dbReference type="EMBL" id="MQL71018.1"/>
    </source>
</evidence>
<sequence>MAQKGKKIVEASGMPPVAAKAAKYRSFEGLRERFRIGEEYDIVLMREDESYLTLKPGCFVLSLDLLEAGLRLPMPEIAKELLRSWKVAPIQLTPNSWRTIFVFCIICRKKKIEATVDIFRNHFSLACSPQSGMGIVYVKHRTNRMRINFSPRLSNNKGWTGRLFSVGRQQGANIPEWDFPVRVVEPLRRADMPPFLIREATAASQLLNTVGVNHAEGYLTEYKLVKCKLSRAWDDEEIAVGRDRKEMAGYAEMIPVSLCTIRLDGEGSAKGSAQQAKAVTRGGAVKKALEMATTAEATSLPQTRRKEKRKAAMVELQAGGRSSEEGVSEEPRARKKRKMTKLMPHVAEGAAVVEEEAEEDLEPLLARRSRQRTGTSEERASATPVVDRSEAVMKMSAELGLIMVSDESDRSGGQAKSPVREAQEVLPIEGSAEQGGAPDEGTQLGAEGGVVAPDLTPVPAAVCGSGEAVLPRGDVPQRSEDILPPTLVVTEGRVVGEDAAEVIAEDRVVGESAAVPGEKSTRAPGGAEEGHAAALAASATEDDEEVRPATRQEAVGASRASASTNVVATTSGSGRPEGFAIGDVPVSSAAAAAGDESSGDDTRPLTEVLHRRLPEVPSAAALEATLRRVEVSPRKLPASPTASQLEQLARCLDLPSELTPERSVEGYQPEGLEDEGTSNVDLEELVDGMSKSLGTLKALAVRGQKQRYLNEAQTAFYEDLSARHKARKMALEEETTLVRAEKEALTKVIVDVGVRAVADYKAGPEYKEDLEQYGAGCYRVGLNAGKDLGERLSWVERAREAFEAAVRECRRRTQDARLDSVRFAQFQSGRMPPSEEDAGPSQQAP</sequence>
<dbReference type="Proteomes" id="UP000652761">
    <property type="component" value="Unassembled WGS sequence"/>
</dbReference>
<feature type="region of interest" description="Disordered" evidence="1">
    <location>
        <begin position="405"/>
        <end position="452"/>
    </location>
</feature>
<feature type="region of interest" description="Disordered" evidence="1">
    <location>
        <begin position="508"/>
        <end position="582"/>
    </location>
</feature>
<reference evidence="3" key="1">
    <citation type="submission" date="2017-07" db="EMBL/GenBank/DDBJ databases">
        <title>Taro Niue Genome Assembly and Annotation.</title>
        <authorList>
            <person name="Atibalentja N."/>
            <person name="Keating K."/>
            <person name="Fields C.J."/>
        </authorList>
    </citation>
    <scope>NUCLEOTIDE SEQUENCE</scope>
    <source>
        <strain evidence="3">Niue_2</strain>
        <tissue evidence="3">Leaf</tissue>
    </source>
</reference>
<dbReference type="InterPro" id="IPR007321">
    <property type="entry name" value="Transposase_28"/>
</dbReference>
<dbReference type="AlphaFoldDB" id="A0A843TGS0"/>